<dbReference type="InterPro" id="IPR025285">
    <property type="entry name" value="DUF4145"/>
</dbReference>
<reference evidence="3" key="1">
    <citation type="journal article" date="2019" name="Int. J. Syst. Evol. Microbiol.">
        <title>The Global Catalogue of Microorganisms (GCM) 10K type strain sequencing project: providing services to taxonomists for standard genome sequencing and annotation.</title>
        <authorList>
            <consortium name="The Broad Institute Genomics Platform"/>
            <consortium name="The Broad Institute Genome Sequencing Center for Infectious Disease"/>
            <person name="Wu L."/>
            <person name="Ma J."/>
        </authorList>
    </citation>
    <scope>NUCLEOTIDE SEQUENCE [LARGE SCALE GENOMIC DNA]</scope>
    <source>
        <strain evidence="3">NBRC 111981</strain>
    </source>
</reference>
<evidence type="ECO:0000313" key="3">
    <source>
        <dbReference type="Proteomes" id="UP001156627"/>
    </source>
</evidence>
<evidence type="ECO:0000259" key="1">
    <source>
        <dbReference type="Pfam" id="PF13643"/>
    </source>
</evidence>
<name>A0ABQ5XD63_9GAMM</name>
<organism evidence="2 3">
    <name type="scientific">Dyella flagellata</name>
    <dbReference type="NCBI Taxonomy" id="1867833"/>
    <lineage>
        <taxon>Bacteria</taxon>
        <taxon>Pseudomonadati</taxon>
        <taxon>Pseudomonadota</taxon>
        <taxon>Gammaproteobacteria</taxon>
        <taxon>Lysobacterales</taxon>
        <taxon>Rhodanobacteraceae</taxon>
        <taxon>Dyella</taxon>
    </lineage>
</organism>
<dbReference type="Proteomes" id="UP001156627">
    <property type="component" value="Unassembled WGS sequence"/>
</dbReference>
<evidence type="ECO:0000313" key="2">
    <source>
        <dbReference type="EMBL" id="GLQ88581.1"/>
    </source>
</evidence>
<feature type="domain" description="DUF4145" evidence="1">
    <location>
        <begin position="108"/>
        <end position="179"/>
    </location>
</feature>
<dbReference type="Pfam" id="PF13643">
    <property type="entry name" value="DUF4145"/>
    <property type="match status" value="1"/>
</dbReference>
<protein>
    <recommendedName>
        <fullName evidence="1">DUF4145 domain-containing protein</fullName>
    </recommendedName>
</protein>
<comment type="caution">
    <text evidence="2">The sequence shown here is derived from an EMBL/GenBank/DDBJ whole genome shotgun (WGS) entry which is preliminary data.</text>
</comment>
<gene>
    <name evidence="2" type="ORF">GCM10007898_21510</name>
</gene>
<keyword evidence="3" id="KW-1185">Reference proteome</keyword>
<sequence>MRDFNWICPHCEHAVTITGERFSANRHTLYLDNADGRRTLATSYAVCPNPNCRKFTLTADLFETEPSSSPHGGEKYLKKLNAWSLVPSAAMKSFPDYVPEAIREDYREACLIKDLSPKASATLSRRCLQGILRDFWKVKPGRLVDEITQIKDKVDSITWDAIEAVRKLGNIGAHMEKDINFIVDVDPNEATLLIGLVETLLKEWYVARADRLARMGAVISAAASKKTP</sequence>
<accession>A0ABQ5XD63</accession>
<dbReference type="EMBL" id="BSOA01000018">
    <property type="protein sequence ID" value="GLQ88581.1"/>
    <property type="molecule type" value="Genomic_DNA"/>
</dbReference>
<proteinExistence type="predicted"/>